<dbReference type="InterPro" id="IPR036691">
    <property type="entry name" value="Endo/exonu/phosph_ase_sf"/>
</dbReference>
<accession>A0AAE0VUW7</accession>
<dbReference type="Proteomes" id="UP001195483">
    <property type="component" value="Unassembled WGS sequence"/>
</dbReference>
<name>A0AAE0VUW7_9BIVA</name>
<organism evidence="1 2">
    <name type="scientific">Potamilus streckersoni</name>
    <dbReference type="NCBI Taxonomy" id="2493646"/>
    <lineage>
        <taxon>Eukaryota</taxon>
        <taxon>Metazoa</taxon>
        <taxon>Spiralia</taxon>
        <taxon>Lophotrochozoa</taxon>
        <taxon>Mollusca</taxon>
        <taxon>Bivalvia</taxon>
        <taxon>Autobranchia</taxon>
        <taxon>Heteroconchia</taxon>
        <taxon>Palaeoheterodonta</taxon>
        <taxon>Unionida</taxon>
        <taxon>Unionoidea</taxon>
        <taxon>Unionidae</taxon>
        <taxon>Ambleminae</taxon>
        <taxon>Lampsilini</taxon>
        <taxon>Potamilus</taxon>
    </lineage>
</organism>
<dbReference type="AlphaFoldDB" id="A0AAE0VUW7"/>
<comment type="caution">
    <text evidence="1">The sequence shown here is derived from an EMBL/GenBank/DDBJ whole genome shotgun (WGS) entry which is preliminary data.</text>
</comment>
<evidence type="ECO:0000313" key="2">
    <source>
        <dbReference type="Proteomes" id="UP001195483"/>
    </source>
</evidence>
<dbReference type="EMBL" id="JAEAOA010001235">
    <property type="protein sequence ID" value="KAK3590971.1"/>
    <property type="molecule type" value="Genomic_DNA"/>
</dbReference>
<reference evidence="1" key="1">
    <citation type="journal article" date="2021" name="Genome Biol. Evol.">
        <title>A High-Quality Reference Genome for a Parasitic Bivalve with Doubly Uniparental Inheritance (Bivalvia: Unionida).</title>
        <authorList>
            <person name="Smith C.H."/>
        </authorList>
    </citation>
    <scope>NUCLEOTIDE SEQUENCE</scope>
    <source>
        <strain evidence="1">CHS0354</strain>
    </source>
</reference>
<feature type="non-terminal residue" evidence="1">
    <location>
        <position position="203"/>
    </location>
</feature>
<protein>
    <submittedName>
        <fullName evidence="1">Uncharacterized protein</fullName>
    </submittedName>
</protein>
<dbReference type="Gene3D" id="3.60.10.10">
    <property type="entry name" value="Endonuclease/exonuclease/phosphatase"/>
    <property type="match status" value="1"/>
</dbReference>
<keyword evidence="2" id="KW-1185">Reference proteome</keyword>
<sequence length="203" mass="23536">MEYINTPVCESIQKVQNNQNHKDKPDAHPRYLTLYIHYPTKPHKQPSDSNIIKELLKHKPGQIQIKHTKTSGSSIRCFTGAQIRAYKKIKMINNISVNICNHYTYNKTNGNKSKQQNTQHVTKYKVPRNNRNQGKGLIIWQWNCRGIYQNQLELQAAILETNEKPMIICLQETQLTLTNSKPALPKIKNYQKLSKTTKKMIPG</sequence>
<reference evidence="1" key="2">
    <citation type="journal article" date="2021" name="Genome Biol. Evol.">
        <title>Developing a high-quality reference genome for a parasitic bivalve with doubly uniparental inheritance (Bivalvia: Unionida).</title>
        <authorList>
            <person name="Smith C.H."/>
        </authorList>
    </citation>
    <scope>NUCLEOTIDE SEQUENCE</scope>
    <source>
        <strain evidence="1">CHS0354</strain>
        <tissue evidence="1">Mantle</tissue>
    </source>
</reference>
<gene>
    <name evidence="1" type="ORF">CHS0354_020324</name>
</gene>
<reference evidence="1" key="3">
    <citation type="submission" date="2023-05" db="EMBL/GenBank/DDBJ databases">
        <authorList>
            <person name="Smith C.H."/>
        </authorList>
    </citation>
    <scope>NUCLEOTIDE SEQUENCE</scope>
    <source>
        <strain evidence="1">CHS0354</strain>
        <tissue evidence="1">Mantle</tissue>
    </source>
</reference>
<evidence type="ECO:0000313" key="1">
    <source>
        <dbReference type="EMBL" id="KAK3590971.1"/>
    </source>
</evidence>
<proteinExistence type="predicted"/>